<keyword evidence="2" id="KW-1185">Reference proteome</keyword>
<evidence type="ECO:0000313" key="1">
    <source>
        <dbReference type="EMBL" id="MWA00784.1"/>
    </source>
</evidence>
<dbReference type="Proteomes" id="UP000462055">
    <property type="component" value="Unassembled WGS sequence"/>
</dbReference>
<gene>
    <name evidence="1" type="ORF">F8568_010415</name>
</gene>
<name>A0A6I4M940_9ACTN</name>
<accession>A0A6I4M940</accession>
<dbReference type="EMBL" id="WBMS02000006">
    <property type="protein sequence ID" value="MWA00784.1"/>
    <property type="molecule type" value="Genomic_DNA"/>
</dbReference>
<dbReference type="RefSeq" id="WP_151593302.1">
    <property type="nucleotide sequence ID" value="NZ_WBMS02000006.1"/>
</dbReference>
<protein>
    <submittedName>
        <fullName evidence="1">Uncharacterized protein</fullName>
    </submittedName>
</protein>
<organism evidence="1 2">
    <name type="scientific">Actinomadura physcomitrii</name>
    <dbReference type="NCBI Taxonomy" id="2650748"/>
    <lineage>
        <taxon>Bacteria</taxon>
        <taxon>Bacillati</taxon>
        <taxon>Actinomycetota</taxon>
        <taxon>Actinomycetes</taxon>
        <taxon>Streptosporangiales</taxon>
        <taxon>Thermomonosporaceae</taxon>
        <taxon>Actinomadura</taxon>
    </lineage>
</organism>
<sequence>MRIYDHRTGQAEDLPSGRVLRVQVLEGAGHRALVVADLLRRIGERAGREVPVACSPDLSVRDGDWTDYNIAPFELLGWDAPPPDADLYIASSTNVDAGAPCVLVPPESGDWHPVLADAGMDPLAARLAMLEVRYRDPLELTASRLMTAAARLDAWRSLVAGWARSPGRPMDRDHARRAEAALGDDLDSPAALAVLDEIAADPDVPPGAKLETFIHLDLTLALGLVAAIGAS</sequence>
<evidence type="ECO:0000313" key="2">
    <source>
        <dbReference type="Proteomes" id="UP000462055"/>
    </source>
</evidence>
<dbReference type="Gene3D" id="1.20.120.640">
    <property type="entry name" value="Anticodon-binding domain of a subclass of class I aminoacyl-tRNA synthetases"/>
    <property type="match status" value="1"/>
</dbReference>
<reference evidence="1" key="1">
    <citation type="submission" date="2019-12" db="EMBL/GenBank/DDBJ databases">
        <title>Actinomadura physcomitrii sp. nov., a novel actinomycete isolated from moss [Physcomitrium sphaericum (Ludw) Fuernr].</title>
        <authorList>
            <person name="Zhuang X."/>
        </authorList>
    </citation>
    <scope>NUCLEOTIDE SEQUENCE [LARGE SCALE GENOMIC DNA]</scope>
    <source>
        <strain evidence="1">LD22</strain>
    </source>
</reference>
<proteinExistence type="predicted"/>
<dbReference type="AlphaFoldDB" id="A0A6I4M940"/>
<comment type="caution">
    <text evidence="1">The sequence shown here is derived from an EMBL/GenBank/DDBJ whole genome shotgun (WGS) entry which is preliminary data.</text>
</comment>